<reference evidence="2 3" key="1">
    <citation type="journal article" date="2016" name="Nat. Commun.">
        <title>Thousands of microbial genomes shed light on interconnected biogeochemical processes in an aquifer system.</title>
        <authorList>
            <person name="Anantharaman K."/>
            <person name="Brown C.T."/>
            <person name="Hug L.A."/>
            <person name="Sharon I."/>
            <person name="Castelle C.J."/>
            <person name="Probst A.J."/>
            <person name="Thomas B.C."/>
            <person name="Singh A."/>
            <person name="Wilkins M.J."/>
            <person name="Karaoz U."/>
            <person name="Brodie E.L."/>
            <person name="Williams K.H."/>
            <person name="Hubbard S.S."/>
            <person name="Banfield J.F."/>
        </authorList>
    </citation>
    <scope>NUCLEOTIDE SEQUENCE [LARGE SCALE GENOMIC DNA]</scope>
</reference>
<feature type="transmembrane region" description="Helical" evidence="1">
    <location>
        <begin position="42"/>
        <end position="63"/>
    </location>
</feature>
<evidence type="ECO:0000313" key="3">
    <source>
        <dbReference type="Proteomes" id="UP000177982"/>
    </source>
</evidence>
<dbReference type="EMBL" id="MHQO01000005">
    <property type="protein sequence ID" value="OHA07679.1"/>
    <property type="molecule type" value="Genomic_DNA"/>
</dbReference>
<sequence length="76" mass="8952">MNEFLAQFWLALLLMIYIWKFSVIPVFIGFEISLYTHKPRYVFYGLLIAYIACLTYTLFTFYAPLDVVFPAPDLVV</sequence>
<accession>A0A1G2LA70</accession>
<keyword evidence="1" id="KW-1133">Transmembrane helix</keyword>
<feature type="transmembrane region" description="Helical" evidence="1">
    <location>
        <begin position="6"/>
        <end position="30"/>
    </location>
</feature>
<proteinExistence type="predicted"/>
<keyword evidence="1" id="KW-0812">Transmembrane</keyword>
<evidence type="ECO:0000256" key="1">
    <source>
        <dbReference type="SAM" id="Phobius"/>
    </source>
</evidence>
<evidence type="ECO:0000313" key="2">
    <source>
        <dbReference type="EMBL" id="OHA07679.1"/>
    </source>
</evidence>
<keyword evidence="1" id="KW-0472">Membrane</keyword>
<dbReference type="AlphaFoldDB" id="A0A1G2LA70"/>
<organism evidence="2 3">
    <name type="scientific">Candidatus Sungbacteria bacterium RIFCSPLOWO2_01_FULL_47_10</name>
    <dbReference type="NCBI Taxonomy" id="1802276"/>
    <lineage>
        <taxon>Bacteria</taxon>
        <taxon>Candidatus Sungiibacteriota</taxon>
    </lineage>
</organism>
<name>A0A1G2LA70_9BACT</name>
<dbReference type="Proteomes" id="UP000177982">
    <property type="component" value="Unassembled WGS sequence"/>
</dbReference>
<comment type="caution">
    <text evidence="2">The sequence shown here is derived from an EMBL/GenBank/DDBJ whole genome shotgun (WGS) entry which is preliminary data.</text>
</comment>
<protein>
    <submittedName>
        <fullName evidence="2">Uncharacterized protein</fullName>
    </submittedName>
</protein>
<gene>
    <name evidence="2" type="ORF">A2934_05890</name>
</gene>